<dbReference type="AlphaFoldDB" id="A0A2S6GDK5"/>
<dbReference type="RefSeq" id="WP_104482791.1">
    <property type="nucleotide sequence ID" value="NZ_CP154825.1"/>
</dbReference>
<sequence>MSSAIRATRESMEAGTPAGPSGTAPSSTPTSTRPNVPPIPRDRATPQDLGVLEGSLTRDADSLITHVDGVSVDQRLRDIAAQRTDNIRQMREEGTISAKEAGPVNSVGIDSRTGAVVEGVNGRPTDVIPDDRLHPVLRERVEQMRAAGPYPQYNRDGTPLMRDGQQVMTPFPHGDNPLRHAEVKVVNELLWRRGPDADSSVMSEFRVDNRFPFRQDGPQPAPCCANCHRMLAGTPSNAGRLTQDGGHPDSQFIPE</sequence>
<feature type="region of interest" description="Disordered" evidence="1">
    <location>
        <begin position="236"/>
        <end position="255"/>
    </location>
</feature>
<gene>
    <name evidence="2" type="ORF">CLV40_12912</name>
</gene>
<proteinExistence type="predicted"/>
<comment type="caution">
    <text evidence="2">The sequence shown here is derived from an EMBL/GenBank/DDBJ whole genome shotgun (WGS) entry which is preliminary data.</text>
</comment>
<name>A0A2S6GDK5_9PSEU</name>
<evidence type="ECO:0000313" key="2">
    <source>
        <dbReference type="EMBL" id="PPK63299.1"/>
    </source>
</evidence>
<accession>A0A2S6GDK5</accession>
<feature type="compositionally biased region" description="Low complexity" evidence="1">
    <location>
        <begin position="14"/>
        <end position="32"/>
    </location>
</feature>
<keyword evidence="3" id="KW-1185">Reference proteome</keyword>
<dbReference type="EMBL" id="PTIX01000029">
    <property type="protein sequence ID" value="PPK63299.1"/>
    <property type="molecule type" value="Genomic_DNA"/>
</dbReference>
<organism evidence="2 3">
    <name type="scientific">Actinokineospora auranticolor</name>
    <dbReference type="NCBI Taxonomy" id="155976"/>
    <lineage>
        <taxon>Bacteria</taxon>
        <taxon>Bacillati</taxon>
        <taxon>Actinomycetota</taxon>
        <taxon>Actinomycetes</taxon>
        <taxon>Pseudonocardiales</taxon>
        <taxon>Pseudonocardiaceae</taxon>
        <taxon>Actinokineospora</taxon>
    </lineage>
</organism>
<dbReference type="Proteomes" id="UP000239203">
    <property type="component" value="Unassembled WGS sequence"/>
</dbReference>
<evidence type="ECO:0000256" key="1">
    <source>
        <dbReference type="SAM" id="MobiDB-lite"/>
    </source>
</evidence>
<feature type="region of interest" description="Disordered" evidence="1">
    <location>
        <begin position="1"/>
        <end position="48"/>
    </location>
</feature>
<evidence type="ECO:0000313" key="3">
    <source>
        <dbReference type="Proteomes" id="UP000239203"/>
    </source>
</evidence>
<dbReference type="OrthoDB" id="5524878at2"/>
<reference evidence="2 3" key="1">
    <citation type="submission" date="2018-02" db="EMBL/GenBank/DDBJ databases">
        <title>Genomic Encyclopedia of Archaeal and Bacterial Type Strains, Phase II (KMG-II): from individual species to whole genera.</title>
        <authorList>
            <person name="Goeker M."/>
        </authorList>
    </citation>
    <scope>NUCLEOTIDE SEQUENCE [LARGE SCALE GENOMIC DNA]</scope>
    <source>
        <strain evidence="2 3">YU 961-1</strain>
    </source>
</reference>
<protein>
    <submittedName>
        <fullName evidence="2">YwqJ-like deaminase</fullName>
    </submittedName>
</protein>